<keyword evidence="3" id="KW-0812">Transmembrane</keyword>
<dbReference type="Gene3D" id="1.20.120.1760">
    <property type="match status" value="1"/>
</dbReference>
<comment type="similarity">
    <text evidence="2">Belongs to the CDP-alcohol phosphatidyltransferase class-I family.</text>
</comment>
<protein>
    <recommendedName>
        <fullName evidence="6">CDP-alcohol phosphatidyltransferase</fullName>
    </recommendedName>
</protein>
<dbReference type="Proteomes" id="UP001500975">
    <property type="component" value="Unassembled WGS sequence"/>
</dbReference>
<keyword evidence="3" id="KW-1133">Transmembrane helix</keyword>
<dbReference type="PROSITE" id="PS00379">
    <property type="entry name" value="CDP_ALCOHOL_P_TRANSF"/>
    <property type="match status" value="1"/>
</dbReference>
<organism evidence="4 5">
    <name type="scientific">Variovorax defluvii</name>
    <dbReference type="NCBI Taxonomy" id="913761"/>
    <lineage>
        <taxon>Bacteria</taxon>
        <taxon>Pseudomonadati</taxon>
        <taxon>Pseudomonadota</taxon>
        <taxon>Betaproteobacteria</taxon>
        <taxon>Burkholderiales</taxon>
        <taxon>Comamonadaceae</taxon>
        <taxon>Variovorax</taxon>
    </lineage>
</organism>
<evidence type="ECO:0000256" key="3">
    <source>
        <dbReference type="SAM" id="Phobius"/>
    </source>
</evidence>
<name>A0ABP8HZ07_9BURK</name>
<feature type="transmembrane region" description="Helical" evidence="3">
    <location>
        <begin position="109"/>
        <end position="127"/>
    </location>
</feature>
<dbReference type="Pfam" id="PF01066">
    <property type="entry name" value="CDP-OH_P_transf"/>
    <property type="match status" value="1"/>
</dbReference>
<evidence type="ECO:0000256" key="2">
    <source>
        <dbReference type="RuleBase" id="RU003750"/>
    </source>
</evidence>
<evidence type="ECO:0000313" key="5">
    <source>
        <dbReference type="Proteomes" id="UP001500975"/>
    </source>
</evidence>
<feature type="transmembrane region" description="Helical" evidence="3">
    <location>
        <begin position="227"/>
        <end position="248"/>
    </location>
</feature>
<feature type="transmembrane region" description="Helical" evidence="3">
    <location>
        <begin position="28"/>
        <end position="46"/>
    </location>
</feature>
<evidence type="ECO:0008006" key="6">
    <source>
        <dbReference type="Google" id="ProtNLM"/>
    </source>
</evidence>
<proteinExistence type="inferred from homology"/>
<keyword evidence="3" id="KW-0472">Membrane</keyword>
<dbReference type="InterPro" id="IPR000462">
    <property type="entry name" value="CDP-OH_P_trans"/>
</dbReference>
<feature type="transmembrane region" description="Helical" evidence="3">
    <location>
        <begin position="84"/>
        <end position="103"/>
    </location>
</feature>
<evidence type="ECO:0000313" key="4">
    <source>
        <dbReference type="EMBL" id="GAA4347741.1"/>
    </source>
</evidence>
<reference evidence="5" key="1">
    <citation type="journal article" date="2019" name="Int. J. Syst. Evol. Microbiol.">
        <title>The Global Catalogue of Microorganisms (GCM) 10K type strain sequencing project: providing services to taxonomists for standard genome sequencing and annotation.</title>
        <authorList>
            <consortium name="The Broad Institute Genomics Platform"/>
            <consortium name="The Broad Institute Genome Sequencing Center for Infectious Disease"/>
            <person name="Wu L."/>
            <person name="Ma J."/>
        </authorList>
    </citation>
    <scope>NUCLEOTIDE SEQUENCE [LARGE SCALE GENOMIC DNA]</scope>
    <source>
        <strain evidence="5">JCM 17804</strain>
    </source>
</reference>
<accession>A0ABP8HZ07</accession>
<dbReference type="InterPro" id="IPR048254">
    <property type="entry name" value="CDP_ALCOHOL_P_TRANSF_CS"/>
</dbReference>
<evidence type="ECO:0000256" key="1">
    <source>
        <dbReference type="ARBA" id="ARBA00022679"/>
    </source>
</evidence>
<feature type="transmembrane region" description="Helical" evidence="3">
    <location>
        <begin position="147"/>
        <end position="164"/>
    </location>
</feature>
<comment type="caution">
    <text evidence="4">The sequence shown here is derived from an EMBL/GenBank/DDBJ whole genome shotgun (WGS) entry which is preliminary data.</text>
</comment>
<feature type="transmembrane region" description="Helical" evidence="3">
    <location>
        <begin position="52"/>
        <end position="72"/>
    </location>
</feature>
<gene>
    <name evidence="4" type="ORF">GCM10023165_32810</name>
</gene>
<dbReference type="InterPro" id="IPR043130">
    <property type="entry name" value="CDP-OH_PTrfase_TM_dom"/>
</dbReference>
<keyword evidence="1 2" id="KW-0808">Transferase</keyword>
<dbReference type="EMBL" id="BAABGJ010000056">
    <property type="protein sequence ID" value="GAA4347741.1"/>
    <property type="molecule type" value="Genomic_DNA"/>
</dbReference>
<keyword evidence="5" id="KW-1185">Reference proteome</keyword>
<dbReference type="RefSeq" id="WP_345539219.1">
    <property type="nucleotide sequence ID" value="NZ_BAABGJ010000056.1"/>
</dbReference>
<sequence length="259" mass="27608">MLTRSPSGEASAADAWQLASLRRDAWRAALPCFLLLAAIAVLLALLGALGPWFHFKTLLAFAAAFALVLWSLGAHAPNGRFGAANRVTLARLAMICVLAAAIGERADERLAWTCVALAAIAALLDALDGPLARRGGLTSAFGARFDMETDALLVLVLSLLVLHFGKAGAWIVAAGLMRYVFLLAARPWPWLARTLPPSLRRKTACVVQICALIACLAPAVAPPWSHALAAASLALLAASFAIDIAWLMRRRHLHLETLR</sequence>